<dbReference type="CDD" id="cd00093">
    <property type="entry name" value="HTH_XRE"/>
    <property type="match status" value="1"/>
</dbReference>
<dbReference type="SUPFAM" id="SSF47413">
    <property type="entry name" value="lambda repressor-like DNA-binding domains"/>
    <property type="match status" value="1"/>
</dbReference>
<dbReference type="EMBL" id="LUSW01000075">
    <property type="protein sequence ID" value="RAT30286.1"/>
    <property type="molecule type" value="Genomic_DNA"/>
</dbReference>
<dbReference type="InterPro" id="IPR001387">
    <property type="entry name" value="Cro/C1-type_HTH"/>
</dbReference>
<dbReference type="Pfam" id="PF01381">
    <property type="entry name" value="HTH_3"/>
    <property type="match status" value="1"/>
</dbReference>
<feature type="non-terminal residue" evidence="3">
    <location>
        <position position="89"/>
    </location>
</feature>
<evidence type="ECO:0000259" key="2">
    <source>
        <dbReference type="PROSITE" id="PS50943"/>
    </source>
</evidence>
<organism evidence="3 4">
    <name type="scientific">Lonsdalea populi</name>
    <dbReference type="NCBI Taxonomy" id="1172565"/>
    <lineage>
        <taxon>Bacteria</taxon>
        <taxon>Pseudomonadati</taxon>
        <taxon>Pseudomonadota</taxon>
        <taxon>Gammaproteobacteria</taxon>
        <taxon>Enterobacterales</taxon>
        <taxon>Pectobacteriaceae</taxon>
        <taxon>Lonsdalea</taxon>
    </lineage>
</organism>
<dbReference type="Proteomes" id="UP000250186">
    <property type="component" value="Unassembled WGS sequence"/>
</dbReference>
<evidence type="ECO:0000313" key="3">
    <source>
        <dbReference type="EMBL" id="RAT30286.1"/>
    </source>
</evidence>
<dbReference type="InterPro" id="IPR010982">
    <property type="entry name" value="Lambda_DNA-bd_dom_sf"/>
</dbReference>
<proteinExistence type="predicted"/>
<dbReference type="PROSITE" id="PS50943">
    <property type="entry name" value="HTH_CROC1"/>
    <property type="match status" value="1"/>
</dbReference>
<name>A0ABX9EKG5_9GAMM</name>
<dbReference type="SMART" id="SM00530">
    <property type="entry name" value="HTH_XRE"/>
    <property type="match status" value="1"/>
</dbReference>
<gene>
    <name evidence="3" type="ORF">AU492_17080</name>
</gene>
<evidence type="ECO:0000313" key="4">
    <source>
        <dbReference type="Proteomes" id="UP000250186"/>
    </source>
</evidence>
<keyword evidence="4" id="KW-1185">Reference proteome</keyword>
<dbReference type="Gene3D" id="1.10.260.40">
    <property type="entry name" value="lambda repressor-like DNA-binding domains"/>
    <property type="match status" value="1"/>
</dbReference>
<reference evidence="3 4" key="1">
    <citation type="submission" date="2016-02" db="EMBL/GenBank/DDBJ databases">
        <title>Species-wide whole genome sequencing reveals diversity, host range in Lonsdalea quercina.</title>
        <authorList>
            <person name="Li Y."/>
        </authorList>
    </citation>
    <scope>NUCLEOTIDE SEQUENCE [LARGE SCALE GENOMIC DNA]</scope>
    <source>
        <strain evidence="3 4">CFCC 12721</strain>
    </source>
</reference>
<evidence type="ECO:0000256" key="1">
    <source>
        <dbReference type="ARBA" id="ARBA00023125"/>
    </source>
</evidence>
<dbReference type="InterPro" id="IPR050807">
    <property type="entry name" value="TransReg_Diox_bact_type"/>
</dbReference>
<feature type="domain" description="HTH cro/C1-type" evidence="2">
    <location>
        <begin position="13"/>
        <end position="67"/>
    </location>
</feature>
<protein>
    <submittedName>
        <fullName evidence="3">Transcriptional regulator</fullName>
    </submittedName>
</protein>
<keyword evidence="1" id="KW-0238">DNA-binding</keyword>
<dbReference type="PANTHER" id="PTHR46797:SF1">
    <property type="entry name" value="METHYLPHOSPHONATE SYNTHASE"/>
    <property type="match status" value="1"/>
</dbReference>
<dbReference type="PANTHER" id="PTHR46797">
    <property type="entry name" value="HTH-TYPE TRANSCRIPTIONAL REGULATOR"/>
    <property type="match status" value="1"/>
</dbReference>
<sequence>MTDVNDTGFAQRLRDLRRQKGLSQSELGKLADLHYTHIGRFERGTSRPGGDTLKRLADALDVTGDYLLEGATDEAAKARFEDRELLRQF</sequence>
<accession>A0ABX9EKG5</accession>
<comment type="caution">
    <text evidence="3">The sequence shown here is derived from an EMBL/GenBank/DDBJ whole genome shotgun (WGS) entry which is preliminary data.</text>
</comment>